<sequence length="418" mass="45801">MAVLIKNGFVIDPANDMQMQLDVLLENGLVTTVQSSIEPPLECSVFDASGCIVCPGLIDMHVHCFPGGSSLGIDPDKYCLPRGVTTVVDAGSAGAKSFSKFLAYCKTRKTRIFSLLHVSRVGLETAGCATADLPGELESIDDVNEDECLECAKANPDTIVGMKIRLSENIAKQGHNEAEALRRALLITEKIKLPLMVHYSFSTLPHKGVGEELGVPGSLRNGDILTHMYHGFQSTIIDPSTKSIDPVVLESKENGVKFDIGHGMGSFSWTVAELAIKTGNLWPDTISTDLHTESMDGPAYDLTTVMTKLLHLGMPLFDVIKAVTFTPAKLINREKMIGSLTPGAIADVTVMKLVDCDLMLEDCQMHMRNIKQRLIPVAAWRAGERVKIFEPWGTWPNVSESYQCHQSRERTLLHIRPD</sequence>
<dbReference type="PIRSF" id="PIRSF039004">
    <property type="entry name" value="ADE_EF_0837"/>
    <property type="match status" value="1"/>
</dbReference>
<gene>
    <name evidence="2" type="primary">100632126</name>
</gene>
<reference evidence="3" key="1">
    <citation type="journal article" date="2010" name="Nature">
        <title>The Amphimedon queenslandica genome and the evolution of animal complexity.</title>
        <authorList>
            <person name="Srivastava M."/>
            <person name="Simakov O."/>
            <person name="Chapman J."/>
            <person name="Fahey B."/>
            <person name="Gauthier M.E."/>
            <person name="Mitros T."/>
            <person name="Richards G.S."/>
            <person name="Conaco C."/>
            <person name="Dacre M."/>
            <person name="Hellsten U."/>
            <person name="Larroux C."/>
            <person name="Putnam N.H."/>
            <person name="Stanke M."/>
            <person name="Adamska M."/>
            <person name="Darling A."/>
            <person name="Degnan S.M."/>
            <person name="Oakley T.H."/>
            <person name="Plachetzki D.C."/>
            <person name="Zhai Y."/>
            <person name="Adamski M."/>
            <person name="Calcino A."/>
            <person name="Cummins S.F."/>
            <person name="Goodstein D.M."/>
            <person name="Harris C."/>
            <person name="Jackson D.J."/>
            <person name="Leys S.P."/>
            <person name="Shu S."/>
            <person name="Woodcroft B.J."/>
            <person name="Vervoort M."/>
            <person name="Kosik K.S."/>
            <person name="Manning G."/>
            <person name="Degnan B.M."/>
            <person name="Rokhsar D.S."/>
        </authorList>
    </citation>
    <scope>NUCLEOTIDE SEQUENCE [LARGE SCALE GENOMIC DNA]</scope>
</reference>
<dbReference type="OrthoDB" id="194468at2759"/>
<keyword evidence="3" id="KW-1185">Reference proteome</keyword>
<dbReference type="InterPro" id="IPR011059">
    <property type="entry name" value="Metal-dep_hydrolase_composite"/>
</dbReference>
<dbReference type="AlphaFoldDB" id="A0A1X7UEX2"/>
<organism evidence="2">
    <name type="scientific">Amphimedon queenslandica</name>
    <name type="common">Sponge</name>
    <dbReference type="NCBI Taxonomy" id="400682"/>
    <lineage>
        <taxon>Eukaryota</taxon>
        <taxon>Metazoa</taxon>
        <taxon>Porifera</taxon>
        <taxon>Demospongiae</taxon>
        <taxon>Heteroscleromorpha</taxon>
        <taxon>Haplosclerida</taxon>
        <taxon>Niphatidae</taxon>
        <taxon>Amphimedon</taxon>
    </lineage>
</organism>
<dbReference type="SUPFAM" id="SSF51338">
    <property type="entry name" value="Composite domain of metallo-dependent hydrolases"/>
    <property type="match status" value="1"/>
</dbReference>
<feature type="domain" description="Amidohydrolase-related" evidence="1">
    <location>
        <begin position="52"/>
        <end position="384"/>
    </location>
</feature>
<dbReference type="SUPFAM" id="SSF51556">
    <property type="entry name" value="Metallo-dependent hydrolases"/>
    <property type="match status" value="1"/>
</dbReference>
<dbReference type="EnsemblMetazoa" id="XM_019999266.1">
    <property type="protein sequence ID" value="XP_019854825.1"/>
    <property type="gene ID" value="LOC100632126"/>
</dbReference>
<name>A0A1X7UEX2_AMPQE</name>
<reference evidence="2" key="2">
    <citation type="submission" date="2017-05" db="UniProtKB">
        <authorList>
            <consortium name="EnsemblMetazoa"/>
        </authorList>
    </citation>
    <scope>IDENTIFICATION</scope>
</reference>
<evidence type="ECO:0000313" key="2">
    <source>
        <dbReference type="EnsemblMetazoa" id="Aqu2.1.26036_001"/>
    </source>
</evidence>
<dbReference type="Gene3D" id="3.20.20.140">
    <property type="entry name" value="Metal-dependent hydrolases"/>
    <property type="match status" value="1"/>
</dbReference>
<dbReference type="EnsemblMetazoa" id="XM_003388202.2">
    <property type="protein sequence ID" value="XP_003388250.1"/>
    <property type="gene ID" value="LOC100632126"/>
</dbReference>
<dbReference type="EnsemblMetazoa" id="XM_019999267.1">
    <property type="protein sequence ID" value="XP_019854826.1"/>
    <property type="gene ID" value="LOC100632126"/>
</dbReference>
<dbReference type="PANTHER" id="PTHR42717">
    <property type="entry name" value="DIHYDROOROTASE-RELATED"/>
    <property type="match status" value="1"/>
</dbReference>
<evidence type="ECO:0000259" key="1">
    <source>
        <dbReference type="Pfam" id="PF01979"/>
    </source>
</evidence>
<dbReference type="KEGG" id="aqu:100632126"/>
<proteinExistence type="predicted"/>
<evidence type="ECO:0000313" key="3">
    <source>
        <dbReference type="Proteomes" id="UP000007879"/>
    </source>
</evidence>
<dbReference type="GO" id="GO:0019213">
    <property type="term" value="F:deacetylase activity"/>
    <property type="evidence" value="ECO:0007669"/>
    <property type="project" value="InterPro"/>
</dbReference>
<dbReference type="InterPro" id="IPR032466">
    <property type="entry name" value="Metal_Hydrolase"/>
</dbReference>
<dbReference type="eggNOG" id="ENOG502SJ0K">
    <property type="taxonomic scope" value="Eukaryota"/>
</dbReference>
<dbReference type="Proteomes" id="UP000007879">
    <property type="component" value="Unassembled WGS sequence"/>
</dbReference>
<dbReference type="STRING" id="400682.A0A1X7UEX2"/>
<dbReference type="GO" id="GO:0016810">
    <property type="term" value="F:hydrolase activity, acting on carbon-nitrogen (but not peptide) bonds"/>
    <property type="evidence" value="ECO:0007669"/>
    <property type="project" value="InterPro"/>
</dbReference>
<dbReference type="InParanoid" id="A0A1X7UEX2"/>
<dbReference type="InterPro" id="IPR020043">
    <property type="entry name" value="Deacetylase_Atu3266-like"/>
</dbReference>
<dbReference type="Gene3D" id="2.30.40.10">
    <property type="entry name" value="Urease, subunit C, domain 1"/>
    <property type="match status" value="1"/>
</dbReference>
<dbReference type="InterPro" id="IPR006680">
    <property type="entry name" value="Amidohydro-rel"/>
</dbReference>
<dbReference type="PANTHER" id="PTHR42717:SF1">
    <property type="entry name" value="IMIDAZOLONEPROPIONASE AND RELATED AMIDOHYDROLASES"/>
    <property type="match status" value="1"/>
</dbReference>
<accession>A0A1X7UEX2</accession>
<protein>
    <recommendedName>
        <fullName evidence="1">Amidohydrolase-related domain-containing protein</fullName>
    </recommendedName>
</protein>
<dbReference type="Pfam" id="PF01979">
    <property type="entry name" value="Amidohydro_1"/>
    <property type="match status" value="1"/>
</dbReference>
<dbReference type="EnsemblMetazoa" id="Aqu2.1.26036_001">
    <property type="protein sequence ID" value="Aqu2.1.26036_001"/>
    <property type="gene ID" value="Aqu2.1.26036"/>
</dbReference>